<feature type="compositionally biased region" description="Polar residues" evidence="1">
    <location>
        <begin position="294"/>
        <end position="311"/>
    </location>
</feature>
<keyword evidence="3" id="KW-1185">Reference proteome</keyword>
<feature type="compositionally biased region" description="Polar residues" evidence="1">
    <location>
        <begin position="639"/>
        <end position="649"/>
    </location>
</feature>
<reference evidence="2 3" key="1">
    <citation type="submission" date="2015-07" db="EMBL/GenBank/DDBJ databases">
        <title>Emmonsia species relationships and genome sequence.</title>
        <authorList>
            <person name="Cuomo C.A."/>
            <person name="Schwartz I.S."/>
            <person name="Kenyon C."/>
            <person name="de Hoog G.S."/>
            <person name="Govender N.P."/>
            <person name="Botha A."/>
            <person name="Moreno L."/>
            <person name="de Vries M."/>
            <person name="Munoz J.F."/>
            <person name="Stielow J.B."/>
        </authorList>
    </citation>
    <scope>NUCLEOTIDE SEQUENCE [LARGE SCALE GENOMIC DNA]</scope>
    <source>
        <strain evidence="2 3">CBS 136260</strain>
    </source>
</reference>
<dbReference type="AlphaFoldDB" id="A0A1B7NML6"/>
<feature type="compositionally biased region" description="Polar residues" evidence="1">
    <location>
        <begin position="73"/>
        <end position="84"/>
    </location>
</feature>
<feature type="region of interest" description="Disordered" evidence="1">
    <location>
        <begin position="356"/>
        <end position="397"/>
    </location>
</feature>
<feature type="compositionally biased region" description="Pro residues" evidence="1">
    <location>
        <begin position="579"/>
        <end position="599"/>
    </location>
</feature>
<gene>
    <name evidence="2" type="ORF">ACJ72_07664</name>
</gene>
<comment type="caution">
    <text evidence="2">The sequence shown here is derived from an EMBL/GenBank/DDBJ whole genome shotgun (WGS) entry which is preliminary data.</text>
</comment>
<feature type="compositionally biased region" description="Polar residues" evidence="1">
    <location>
        <begin position="605"/>
        <end position="626"/>
    </location>
</feature>
<feature type="compositionally biased region" description="Low complexity" evidence="1">
    <location>
        <begin position="273"/>
        <end position="293"/>
    </location>
</feature>
<feature type="region of interest" description="Disordered" evidence="1">
    <location>
        <begin position="576"/>
        <end position="658"/>
    </location>
</feature>
<accession>A0A1B7NML6</accession>
<dbReference type="Proteomes" id="UP000091918">
    <property type="component" value="Unassembled WGS sequence"/>
</dbReference>
<name>A0A1B7NML6_9EURO</name>
<feature type="compositionally biased region" description="Polar residues" evidence="1">
    <location>
        <begin position="371"/>
        <end position="383"/>
    </location>
</feature>
<feature type="compositionally biased region" description="Polar residues" evidence="1">
    <location>
        <begin position="699"/>
        <end position="713"/>
    </location>
</feature>
<sequence>MTMDSHSWALEGIYASSQSSPHPVPNSQDISSCQPVINQTLGLTHLPGPQQQYDSPVCLEKTSILSADGQLAGSPSTSSNTPLRHSSPDSLFGDEATSFELSWGNQLMDTLYPEAPPASYCNEQNTEPADNIPETGSVVGAKKIDIQTTSGTGVDINCLPVSPGGDQHEPDFRKRHLDNDNFGHTLCSPENNARPAKKQHVKQTSPFEELVHCSTVTSDPHECENDRSVNVVHYPPDFQLPTLPEIPGFWSSFKFPDEFDFDALNTVLSAENSGTQPSGESSSSSMPYISIPPDNQTAELDENPNASASACDSQNVQLVAQAMETSATTSRSSICSSLTPYSSDWHDTHDSDKIFLSSSGLNRPHSERQLSPDSLFGGSSPTAASPVENVSEANTVQHREEEYRSQGEVSAAVQFVENDITKNFRLEKEDILATQYRETFRHIPRPRGIFRPTLSTRPLGYFPSAPATHARCIEVAPDDAAGRLEEYRRKLQKANSERERYKNVWLEWKTVDPTTGKNKEQMLKEEPFRLKRALFAQQKKAEKFRKQAEDWHGQFKHLALAYNGLVQHLHTLQAVHIPPHLPPGSQPPPGHPTPMPSPQPELVTADSSMILTPDPSSASRTTSQAPPITIDLTDDEPMNHNTNNSSSAPPNEEAHSRNHLADELRKTMCRKEYHWLGNKNRQLKSLLPVIPFLGRDSLQKSSNTPNRDPSMPS</sequence>
<evidence type="ECO:0000313" key="2">
    <source>
        <dbReference type="EMBL" id="OAX78032.1"/>
    </source>
</evidence>
<feature type="region of interest" description="Disordered" evidence="1">
    <location>
        <begin position="68"/>
        <end position="92"/>
    </location>
</feature>
<feature type="region of interest" description="Disordered" evidence="1">
    <location>
        <begin position="693"/>
        <end position="713"/>
    </location>
</feature>
<organism evidence="2 3">
    <name type="scientific">Emergomyces africanus</name>
    <dbReference type="NCBI Taxonomy" id="1955775"/>
    <lineage>
        <taxon>Eukaryota</taxon>
        <taxon>Fungi</taxon>
        <taxon>Dikarya</taxon>
        <taxon>Ascomycota</taxon>
        <taxon>Pezizomycotina</taxon>
        <taxon>Eurotiomycetes</taxon>
        <taxon>Eurotiomycetidae</taxon>
        <taxon>Onygenales</taxon>
        <taxon>Ajellomycetaceae</taxon>
        <taxon>Emergomyces</taxon>
    </lineage>
</organism>
<dbReference type="OrthoDB" id="4366200at2759"/>
<dbReference type="EMBL" id="LGUA01001808">
    <property type="protein sequence ID" value="OAX78032.1"/>
    <property type="molecule type" value="Genomic_DNA"/>
</dbReference>
<evidence type="ECO:0000313" key="3">
    <source>
        <dbReference type="Proteomes" id="UP000091918"/>
    </source>
</evidence>
<proteinExistence type="predicted"/>
<feature type="region of interest" description="Disordered" evidence="1">
    <location>
        <begin position="270"/>
        <end position="311"/>
    </location>
</feature>
<evidence type="ECO:0000256" key="1">
    <source>
        <dbReference type="SAM" id="MobiDB-lite"/>
    </source>
</evidence>
<protein>
    <submittedName>
        <fullName evidence="2">Uncharacterized protein</fullName>
    </submittedName>
</protein>